<keyword evidence="2" id="KW-1185">Reference proteome</keyword>
<reference evidence="1 2" key="1">
    <citation type="submission" date="2020-05" db="EMBL/GenBank/DDBJ databases">
        <title>Horizontal transmission and recombination maintain forever young bacterial symbiont genomes.</title>
        <authorList>
            <person name="Russell S.L."/>
            <person name="Pepper-Tunick E."/>
            <person name="Svedberg J."/>
            <person name="Byrne A."/>
            <person name="Ruelas Castillo J."/>
            <person name="Vollmers C."/>
            <person name="Beinart R.A."/>
            <person name="Corbett-Detig R."/>
        </authorList>
    </citation>
    <scope>NUCLEOTIDE SEQUENCE [LARGE SCALE GENOMIC DNA]</scope>
    <source>
        <strain evidence="1">Santa_Monica_outfall</strain>
    </source>
</reference>
<gene>
    <name evidence="1" type="ORF">HUE57_07420</name>
</gene>
<protein>
    <recommendedName>
        <fullName evidence="3">Sulfotransferase domain-containing protein</fullName>
    </recommendedName>
</protein>
<dbReference type="KEGG" id="rev:HUE57_07420"/>
<name>A0A6N0HVD4_9GAMM</name>
<evidence type="ECO:0000313" key="1">
    <source>
        <dbReference type="EMBL" id="QKQ26131.1"/>
    </source>
</evidence>
<sequence length="234" mass="26921">MSGEAFIRSDPNKVKALFSGFDVTVIVFLRRQDLYMESSYNQNKKMRPSQVELDVLLSRTNSVLDYATLLDGWSACFGEENIVVTPFERSSFGDGLERYLLSLLGVEWSRSYKTELKNPGLNRDCLAFVSEHFLPEEVGARERGRVIEMLAQYSSEHSDGKSLKYNLPPSKRLEIIEKYSAINREVAQRYLGREDGRLFLDPLPSLEDEWQPYSGLSDERRDEIIRYLVGRVSV</sequence>
<dbReference type="RefSeq" id="WP_174672966.1">
    <property type="nucleotide sequence ID" value="NZ_CP054491.1"/>
</dbReference>
<evidence type="ECO:0008006" key="3">
    <source>
        <dbReference type="Google" id="ProtNLM"/>
    </source>
</evidence>
<organism evidence="1 2">
    <name type="scientific">Candidatus Reidiella endopervernicosa</name>
    <dbReference type="NCBI Taxonomy" id="2738883"/>
    <lineage>
        <taxon>Bacteria</taxon>
        <taxon>Pseudomonadati</taxon>
        <taxon>Pseudomonadota</taxon>
        <taxon>Gammaproteobacteria</taxon>
        <taxon>Candidatus Reidiella</taxon>
    </lineage>
</organism>
<dbReference type="Proteomes" id="UP000509658">
    <property type="component" value="Chromosome"/>
</dbReference>
<evidence type="ECO:0000313" key="2">
    <source>
        <dbReference type="Proteomes" id="UP000509658"/>
    </source>
</evidence>
<accession>A0A6N0HVD4</accession>
<proteinExistence type="predicted"/>
<dbReference type="EMBL" id="CP054491">
    <property type="protein sequence ID" value="QKQ26131.1"/>
    <property type="molecule type" value="Genomic_DNA"/>
</dbReference>
<dbReference type="AlphaFoldDB" id="A0A6N0HVD4"/>